<dbReference type="AlphaFoldDB" id="A0A4Y7JL75"/>
<gene>
    <name evidence="1" type="ORF">C5167_022534</name>
</gene>
<dbReference type="PANTHER" id="PTHR33986:SF15">
    <property type="entry name" value="MITOCHONDRIAL FISSION PROTEIN ELM1"/>
    <property type="match status" value="1"/>
</dbReference>
<keyword evidence="2" id="KW-1185">Reference proteome</keyword>
<dbReference type="EMBL" id="CM010719">
    <property type="protein sequence ID" value="RZC60780.1"/>
    <property type="molecule type" value="Genomic_DNA"/>
</dbReference>
<protein>
    <submittedName>
        <fullName evidence="1">Uncharacterized protein</fullName>
    </submittedName>
</protein>
<accession>A0A4Y7JL75</accession>
<reference evidence="1 2" key="1">
    <citation type="journal article" date="2018" name="Science">
        <title>The opium poppy genome and morphinan production.</title>
        <authorList>
            <person name="Guo L."/>
            <person name="Winzer T."/>
            <person name="Yang X."/>
            <person name="Li Y."/>
            <person name="Ning Z."/>
            <person name="He Z."/>
            <person name="Teodor R."/>
            <person name="Lu Y."/>
            <person name="Bowser T.A."/>
            <person name="Graham I.A."/>
            <person name="Ye K."/>
        </authorList>
    </citation>
    <scope>NUCLEOTIDE SEQUENCE [LARGE SCALE GENOMIC DNA]</scope>
    <source>
        <strain evidence="2">cv. HN1</strain>
        <tissue evidence="1">Leaves</tissue>
    </source>
</reference>
<dbReference type="InterPro" id="IPR009367">
    <property type="entry name" value="Elm1-like"/>
</dbReference>
<organism evidence="1 2">
    <name type="scientific">Papaver somniferum</name>
    <name type="common">Opium poppy</name>
    <dbReference type="NCBI Taxonomy" id="3469"/>
    <lineage>
        <taxon>Eukaryota</taxon>
        <taxon>Viridiplantae</taxon>
        <taxon>Streptophyta</taxon>
        <taxon>Embryophyta</taxon>
        <taxon>Tracheophyta</taxon>
        <taxon>Spermatophyta</taxon>
        <taxon>Magnoliopsida</taxon>
        <taxon>Ranunculales</taxon>
        <taxon>Papaveraceae</taxon>
        <taxon>Papaveroideae</taxon>
        <taxon>Papaver</taxon>
    </lineage>
</organism>
<dbReference type="PANTHER" id="PTHR33986">
    <property type="entry name" value="OS02G0535700 PROTEIN"/>
    <property type="match status" value="1"/>
</dbReference>
<evidence type="ECO:0000313" key="2">
    <source>
        <dbReference type="Proteomes" id="UP000316621"/>
    </source>
</evidence>
<dbReference type="Proteomes" id="UP000316621">
    <property type="component" value="Chromosome 5"/>
</dbReference>
<sequence>MSPQKVSSMIVKELSGHPKICIWNGEEPNPHMGHLAWADVFVITPDSVKNLFMLMEQRDVHGSLKTSEGVSNNVVYQRVGATVLLVILQKEAIAA</sequence>
<dbReference type="Gramene" id="RZC60780">
    <property type="protein sequence ID" value="RZC60780"/>
    <property type="gene ID" value="C5167_022534"/>
</dbReference>
<proteinExistence type="predicted"/>
<name>A0A4Y7JL75_PAPSO</name>
<dbReference type="Pfam" id="PF06258">
    <property type="entry name" value="Mito_fiss_Elm1"/>
    <property type="match status" value="1"/>
</dbReference>
<evidence type="ECO:0000313" key="1">
    <source>
        <dbReference type="EMBL" id="RZC60780.1"/>
    </source>
</evidence>